<keyword evidence="7 9" id="KW-0472">Membrane</keyword>
<keyword evidence="2 9" id="KW-0813">Transport</keyword>
<evidence type="ECO:0000256" key="10">
    <source>
        <dbReference type="SAM" id="MobiDB-lite"/>
    </source>
</evidence>
<dbReference type="AlphaFoldDB" id="A0A327JE48"/>
<name>A0A327JE48_9HYPH</name>
<evidence type="ECO:0000256" key="4">
    <source>
        <dbReference type="ARBA" id="ARBA00022519"/>
    </source>
</evidence>
<evidence type="ECO:0000313" key="12">
    <source>
        <dbReference type="EMBL" id="RAI24599.1"/>
    </source>
</evidence>
<dbReference type="GO" id="GO:0022857">
    <property type="term" value="F:transmembrane transporter activity"/>
    <property type="evidence" value="ECO:0007669"/>
    <property type="project" value="UniProtKB-UniRule"/>
</dbReference>
<evidence type="ECO:0000313" key="13">
    <source>
        <dbReference type="Proteomes" id="UP000249299"/>
    </source>
</evidence>
<feature type="region of interest" description="Disordered" evidence="10">
    <location>
        <begin position="1"/>
        <end position="38"/>
    </location>
</feature>
<feature type="transmembrane region" description="Helical" evidence="9">
    <location>
        <begin position="171"/>
        <end position="192"/>
    </location>
</feature>
<comment type="subunit">
    <text evidence="9">The complex comprises the extracytoplasmic solute receptor protein and the two transmembrane proteins.</text>
</comment>
<dbReference type="OrthoDB" id="4964541at2"/>
<evidence type="ECO:0000256" key="2">
    <source>
        <dbReference type="ARBA" id="ARBA00022448"/>
    </source>
</evidence>
<comment type="caution">
    <text evidence="12">The sequence shown here is derived from an EMBL/GenBank/DDBJ whole genome shotgun (WGS) entry which is preliminary data.</text>
</comment>
<feature type="transmembrane region" description="Helical" evidence="9">
    <location>
        <begin position="129"/>
        <end position="151"/>
    </location>
</feature>
<evidence type="ECO:0000256" key="1">
    <source>
        <dbReference type="ARBA" id="ARBA00004429"/>
    </source>
</evidence>
<feature type="transmembrane region" description="Helical" evidence="9">
    <location>
        <begin position="62"/>
        <end position="81"/>
    </location>
</feature>
<keyword evidence="3" id="KW-1003">Cell membrane</keyword>
<evidence type="ECO:0000256" key="6">
    <source>
        <dbReference type="ARBA" id="ARBA00022989"/>
    </source>
</evidence>
<feature type="transmembrane region" description="Helical" evidence="9">
    <location>
        <begin position="87"/>
        <end position="108"/>
    </location>
</feature>
<reference evidence="12 13" key="1">
    <citation type="submission" date="2017-07" db="EMBL/GenBank/DDBJ databases">
        <title>Draft Genome Sequences of Select Purple Nonsulfur Bacteria.</title>
        <authorList>
            <person name="Lasarre B."/>
            <person name="Mckinlay J.B."/>
        </authorList>
    </citation>
    <scope>NUCLEOTIDE SEQUENCE [LARGE SCALE GENOMIC DNA]</scope>
    <source>
        <strain evidence="12 13">DSM 11290</strain>
    </source>
</reference>
<feature type="compositionally biased region" description="Basic and acidic residues" evidence="10">
    <location>
        <begin position="17"/>
        <end position="28"/>
    </location>
</feature>
<keyword evidence="13" id="KW-1185">Reference proteome</keyword>
<dbReference type="PANTHER" id="PTHR35011:SF4">
    <property type="entry name" value="SLL1102 PROTEIN"/>
    <property type="match status" value="1"/>
</dbReference>
<dbReference type="PANTHER" id="PTHR35011">
    <property type="entry name" value="2,3-DIKETO-L-GULONATE TRAP TRANSPORTER SMALL PERMEASE PROTEIN YIAM"/>
    <property type="match status" value="1"/>
</dbReference>
<evidence type="ECO:0000256" key="5">
    <source>
        <dbReference type="ARBA" id="ARBA00022692"/>
    </source>
</evidence>
<dbReference type="Proteomes" id="UP000249299">
    <property type="component" value="Unassembled WGS sequence"/>
</dbReference>
<keyword evidence="6 9" id="KW-1133">Transmembrane helix</keyword>
<comment type="similarity">
    <text evidence="8 9">Belongs to the TRAP transporter small permease family.</text>
</comment>
<dbReference type="Pfam" id="PF04290">
    <property type="entry name" value="DctQ"/>
    <property type="match status" value="1"/>
</dbReference>
<evidence type="ECO:0000256" key="7">
    <source>
        <dbReference type="ARBA" id="ARBA00023136"/>
    </source>
</evidence>
<evidence type="ECO:0000256" key="9">
    <source>
        <dbReference type="RuleBase" id="RU369079"/>
    </source>
</evidence>
<sequence length="212" mass="23025">MPISRRPGKKGASWSKRSADSNDPDRSVTPRSNDMPDPTGFGTSVLRLVDAAGAACARLGDVLVAAIAAMLCFEVVARYLFNSPTIWAQDVAIAFQVWFTYLGMAYVLRQRQLIRITALLALAGPASRRLADGFALLVILGFSLIAVIYGWDIVAESIRLGRRQPTMLELPNWIVELPVVVGFALLALQALAELIRLPFAPAPEFSPTGEQT</sequence>
<evidence type="ECO:0000256" key="8">
    <source>
        <dbReference type="ARBA" id="ARBA00038436"/>
    </source>
</evidence>
<proteinExistence type="inferred from homology"/>
<organism evidence="12 13">
    <name type="scientific">Rhodobium orientis</name>
    <dbReference type="NCBI Taxonomy" id="34017"/>
    <lineage>
        <taxon>Bacteria</taxon>
        <taxon>Pseudomonadati</taxon>
        <taxon>Pseudomonadota</taxon>
        <taxon>Alphaproteobacteria</taxon>
        <taxon>Hyphomicrobiales</taxon>
        <taxon>Rhodobiaceae</taxon>
        <taxon>Rhodobium</taxon>
    </lineage>
</organism>
<dbReference type="InterPro" id="IPR055348">
    <property type="entry name" value="DctQ"/>
</dbReference>
<evidence type="ECO:0000256" key="3">
    <source>
        <dbReference type="ARBA" id="ARBA00022475"/>
    </source>
</evidence>
<keyword evidence="4 9" id="KW-0997">Cell inner membrane</keyword>
<dbReference type="InterPro" id="IPR007387">
    <property type="entry name" value="TRAP_DctQ"/>
</dbReference>
<gene>
    <name evidence="12" type="ORF">CH339_21905</name>
</gene>
<protein>
    <recommendedName>
        <fullName evidence="9">TRAP transporter small permease protein</fullName>
    </recommendedName>
</protein>
<keyword evidence="5 9" id="KW-0812">Transmembrane</keyword>
<comment type="function">
    <text evidence="9">Part of the tripartite ATP-independent periplasmic (TRAP) transport system.</text>
</comment>
<accession>A0A327JE48</accession>
<comment type="subcellular location">
    <subcellularLocation>
        <location evidence="1 9">Cell inner membrane</location>
        <topology evidence="1 9">Multi-pass membrane protein</topology>
    </subcellularLocation>
</comment>
<evidence type="ECO:0000259" key="11">
    <source>
        <dbReference type="Pfam" id="PF04290"/>
    </source>
</evidence>
<dbReference type="GO" id="GO:0005886">
    <property type="term" value="C:plasma membrane"/>
    <property type="evidence" value="ECO:0007669"/>
    <property type="project" value="UniProtKB-SubCell"/>
</dbReference>
<dbReference type="EMBL" id="NPEV01000074">
    <property type="protein sequence ID" value="RAI24599.1"/>
    <property type="molecule type" value="Genomic_DNA"/>
</dbReference>
<feature type="domain" description="Tripartite ATP-independent periplasmic transporters DctQ component" evidence="11">
    <location>
        <begin position="67"/>
        <end position="197"/>
    </location>
</feature>